<name>A0A2D2DGU7_9BURK</name>
<dbReference type="KEGG" id="mass:CR152_06670"/>
<dbReference type="Proteomes" id="UP000229897">
    <property type="component" value="Chromosome"/>
</dbReference>
<organism evidence="1 2">
    <name type="scientific">Massilia violaceinigra</name>
    <dbReference type="NCBI Taxonomy" id="2045208"/>
    <lineage>
        <taxon>Bacteria</taxon>
        <taxon>Pseudomonadati</taxon>
        <taxon>Pseudomonadota</taxon>
        <taxon>Betaproteobacteria</taxon>
        <taxon>Burkholderiales</taxon>
        <taxon>Oxalobacteraceae</taxon>
        <taxon>Telluria group</taxon>
        <taxon>Massilia</taxon>
    </lineage>
</organism>
<reference evidence="1" key="1">
    <citation type="submission" date="2017-10" db="EMBL/GenBank/DDBJ databases">
        <title>Massilia psychrophilum sp. nov., a novel purple-pigmented bacterium isolated from Tianshan glacier, Xinjiang Municipality, China.</title>
        <authorList>
            <person name="Wang H."/>
        </authorList>
    </citation>
    <scope>NUCLEOTIDE SEQUENCE [LARGE SCALE GENOMIC DNA]</scope>
    <source>
        <strain evidence="1">B2</strain>
    </source>
</reference>
<dbReference type="EMBL" id="CP024608">
    <property type="protein sequence ID" value="ATQ74218.1"/>
    <property type="molecule type" value="Genomic_DNA"/>
</dbReference>
<dbReference type="RefSeq" id="WP_157778361.1">
    <property type="nucleotide sequence ID" value="NZ_CP024608.1"/>
</dbReference>
<sequence length="491" mass="54407">MDFDVAAWEKEIGRPVPPLMAKFFTWLAPYEYGDLGYFELAPENLAGGTAWEGMERWGDSTWGFISLPDGSLIGLCEAVQPPAVVHIGSEGELRTLSDSFEAFLLAIDAGETDTEIDLGDDELEPEQVAARKAFKSWLNKSKIAAPAVSGQFDFSAYAAGDPPERRAPPTQQGAAPVMDPGYLSHIDGMGERLKMLCSLVGRTAADPELCAVAEQIFGKAPPQSIGNAKHDDSIWLTAKKADVSFLFSRKVLNPNYAPVPISNKAICPFLESVFLGDAYSEPVLFGLHGDALWDAIAQRLPQQYKETVDEDGEVEKACTLPLDPARDTELRLWMNNGRTNACVQIAQGRELARPEAANQIHSGAGLFMQWALENGWLERAMFPGQDELIDSMRRREARPSQLVQLGLTRGLWDTHLTDEPGLRQFAYIYFHNMDGIWINADLKTMFGKRQGQYGHDEPVLDDDPVEIYDALFALFTKQFATWKQANSQELA</sequence>
<evidence type="ECO:0000313" key="2">
    <source>
        <dbReference type="Proteomes" id="UP000229897"/>
    </source>
</evidence>
<accession>A0A2D2DGU7</accession>
<dbReference type="AlphaFoldDB" id="A0A2D2DGU7"/>
<evidence type="ECO:0000313" key="1">
    <source>
        <dbReference type="EMBL" id="ATQ74218.1"/>
    </source>
</evidence>
<gene>
    <name evidence="1" type="ORF">CR152_06670</name>
</gene>
<protein>
    <submittedName>
        <fullName evidence="1">Uncharacterized protein</fullName>
    </submittedName>
</protein>
<dbReference type="OrthoDB" id="8244840at2"/>
<proteinExistence type="predicted"/>
<keyword evidence="2" id="KW-1185">Reference proteome</keyword>